<accession>C6WM42</accession>
<keyword evidence="1" id="KW-0812">Transmembrane</keyword>
<dbReference type="EMBL" id="CP001630">
    <property type="protein sequence ID" value="ACU34776.1"/>
    <property type="molecule type" value="Genomic_DNA"/>
</dbReference>
<reference evidence="2 3" key="1">
    <citation type="journal article" date="2009" name="Stand. Genomic Sci.">
        <title>Complete genome sequence of Actinosynnema mirum type strain (101).</title>
        <authorList>
            <person name="Land M."/>
            <person name="Lapidus A."/>
            <person name="Mayilraj S."/>
            <person name="Chen F."/>
            <person name="Copeland A."/>
            <person name="Del Rio T.G."/>
            <person name="Nolan M."/>
            <person name="Lucas S."/>
            <person name="Tice H."/>
            <person name="Cheng J.F."/>
            <person name="Chertkov O."/>
            <person name="Bruce D."/>
            <person name="Goodwin L."/>
            <person name="Pitluck S."/>
            <person name="Rohde M."/>
            <person name="Goker M."/>
            <person name="Pati A."/>
            <person name="Ivanova N."/>
            <person name="Mavromatis K."/>
            <person name="Chen A."/>
            <person name="Palaniappan K."/>
            <person name="Hauser L."/>
            <person name="Chang Y.J."/>
            <person name="Jeffries C.C."/>
            <person name="Brettin T."/>
            <person name="Detter J.C."/>
            <person name="Han C."/>
            <person name="Chain P."/>
            <person name="Tindall B.J."/>
            <person name="Bristow J."/>
            <person name="Eisen J.A."/>
            <person name="Markowitz V."/>
            <person name="Hugenholtz P."/>
            <person name="Kyrpides N.C."/>
            <person name="Klenk H.P."/>
        </authorList>
    </citation>
    <scope>NUCLEOTIDE SEQUENCE [LARGE SCALE GENOMIC DNA]</scope>
    <source>
        <strain evidence="3">ATCC 29888 / DSM 43827 / JCM 3225 / NBRC 14064 / NCIMB 13271 / NRRL B-12336 / IMRU 3971 / 101</strain>
    </source>
</reference>
<keyword evidence="1" id="KW-0472">Membrane</keyword>
<proteinExistence type="predicted"/>
<gene>
    <name evidence="2" type="ordered locus">Amir_0815</name>
</gene>
<protein>
    <submittedName>
        <fullName evidence="2">Uncharacterized protein</fullName>
    </submittedName>
</protein>
<organism evidence="2 3">
    <name type="scientific">Actinosynnema mirum (strain ATCC 29888 / DSM 43827 / JCM 3225 / NBRC 14064 / NCIMB 13271 / NRRL B-12336 / IMRU 3971 / 101)</name>
    <dbReference type="NCBI Taxonomy" id="446462"/>
    <lineage>
        <taxon>Bacteria</taxon>
        <taxon>Bacillati</taxon>
        <taxon>Actinomycetota</taxon>
        <taxon>Actinomycetes</taxon>
        <taxon>Pseudonocardiales</taxon>
        <taxon>Pseudonocardiaceae</taxon>
        <taxon>Actinosynnema</taxon>
    </lineage>
</organism>
<dbReference type="AlphaFoldDB" id="C6WM42"/>
<evidence type="ECO:0000256" key="1">
    <source>
        <dbReference type="SAM" id="Phobius"/>
    </source>
</evidence>
<feature type="transmembrane region" description="Helical" evidence="1">
    <location>
        <begin position="9"/>
        <end position="29"/>
    </location>
</feature>
<dbReference type="KEGG" id="ami:Amir_0815"/>
<dbReference type="Proteomes" id="UP000002213">
    <property type="component" value="Chromosome"/>
</dbReference>
<sequence>MTRLLTNPLFWVLTLLLCWLATVTVIIAGQP</sequence>
<dbReference type="HOGENOM" id="CLU_213940_1_0_11"/>
<evidence type="ECO:0000313" key="2">
    <source>
        <dbReference type="EMBL" id="ACU34776.1"/>
    </source>
</evidence>
<keyword evidence="3" id="KW-1185">Reference proteome</keyword>
<keyword evidence="1" id="KW-1133">Transmembrane helix</keyword>
<name>C6WM42_ACTMD</name>
<evidence type="ECO:0000313" key="3">
    <source>
        <dbReference type="Proteomes" id="UP000002213"/>
    </source>
</evidence>